<sequence>MRLYKLDKSVLSFKNNAENFLNGLTSNEMDQPKNAFLNVHGKIVATVDQIKKGDDEYLLLIEKNFEKDLLTHLDRYTKLSSVKIKKLDKHVYLNLNQTPGAGFGQGFLVEDDVLGTCVSEEEYMLFRLQNNMPVQGVDYNHEFLLNVSDTKYVSFTKGCFLGQEPVSKVHNRSQPTWKLIVKFEDECSEEEKSKLTSVVMDPDSGRKMGFVFVKT</sequence>
<keyword evidence="2" id="KW-0809">Transit peptide</keyword>
<name>A0A3B1CY67_9ZZZZ</name>
<accession>A0A3B1CY67</accession>
<evidence type="ECO:0000313" key="4">
    <source>
        <dbReference type="EMBL" id="VAX35606.1"/>
    </source>
</evidence>
<proteinExistence type="predicted"/>
<evidence type="ECO:0000256" key="1">
    <source>
        <dbReference type="ARBA" id="ARBA00004173"/>
    </source>
</evidence>
<dbReference type="EMBL" id="UOGJ01000067">
    <property type="protein sequence ID" value="VAX35606.1"/>
    <property type="molecule type" value="Genomic_DNA"/>
</dbReference>
<evidence type="ECO:0000256" key="3">
    <source>
        <dbReference type="ARBA" id="ARBA00023128"/>
    </source>
</evidence>
<dbReference type="Gene3D" id="3.30.1360.120">
    <property type="entry name" value="Probable tRNA modification gtpase trme, domain 1"/>
    <property type="match status" value="2"/>
</dbReference>
<dbReference type="InterPro" id="IPR045179">
    <property type="entry name" value="YgfZ/GcvT"/>
</dbReference>
<dbReference type="PANTHER" id="PTHR22602">
    <property type="entry name" value="TRANSFERASE CAF17, MITOCHONDRIAL-RELATED"/>
    <property type="match status" value="1"/>
</dbReference>
<organism evidence="4">
    <name type="scientific">hydrothermal vent metagenome</name>
    <dbReference type="NCBI Taxonomy" id="652676"/>
    <lineage>
        <taxon>unclassified sequences</taxon>
        <taxon>metagenomes</taxon>
        <taxon>ecological metagenomes</taxon>
    </lineage>
</organism>
<gene>
    <name evidence="4" type="ORF">MNBD_UNCLBAC01-1917</name>
</gene>
<dbReference type="InterPro" id="IPR017703">
    <property type="entry name" value="YgfZ/GCV_T_CS"/>
</dbReference>
<dbReference type="NCBIfam" id="TIGR03317">
    <property type="entry name" value="ygfZ_signature"/>
    <property type="match status" value="1"/>
</dbReference>
<reference evidence="4" key="1">
    <citation type="submission" date="2018-06" db="EMBL/GenBank/DDBJ databases">
        <authorList>
            <person name="Zhirakovskaya E."/>
        </authorList>
    </citation>
    <scope>NUCLEOTIDE SEQUENCE</scope>
</reference>
<keyword evidence="3" id="KW-0496">Mitochondrion</keyword>
<dbReference type="GO" id="GO:0016226">
    <property type="term" value="P:iron-sulfur cluster assembly"/>
    <property type="evidence" value="ECO:0007669"/>
    <property type="project" value="TreeGrafter"/>
</dbReference>
<dbReference type="InterPro" id="IPR027266">
    <property type="entry name" value="TrmE/GcvT-like"/>
</dbReference>
<protein>
    <submittedName>
        <fullName evidence="4">tRNA-modifying protein YgfZ</fullName>
    </submittedName>
</protein>
<dbReference type="PANTHER" id="PTHR22602:SF0">
    <property type="entry name" value="TRANSFERASE CAF17, MITOCHONDRIAL-RELATED"/>
    <property type="match status" value="1"/>
</dbReference>
<comment type="subcellular location">
    <subcellularLocation>
        <location evidence="1">Mitochondrion</location>
    </subcellularLocation>
</comment>
<evidence type="ECO:0000256" key="2">
    <source>
        <dbReference type="ARBA" id="ARBA00022946"/>
    </source>
</evidence>
<dbReference type="AlphaFoldDB" id="A0A3B1CY67"/>
<dbReference type="SUPFAM" id="SSF103025">
    <property type="entry name" value="Folate-binding domain"/>
    <property type="match status" value="1"/>
</dbReference>
<dbReference type="GO" id="GO:0005739">
    <property type="term" value="C:mitochondrion"/>
    <property type="evidence" value="ECO:0007669"/>
    <property type="project" value="UniProtKB-SubCell"/>
</dbReference>